<reference evidence="3 4" key="1">
    <citation type="journal article" date="2018" name="Science">
        <title>The opium poppy genome and morphinan production.</title>
        <authorList>
            <person name="Guo L."/>
            <person name="Winzer T."/>
            <person name="Yang X."/>
            <person name="Li Y."/>
            <person name="Ning Z."/>
            <person name="He Z."/>
            <person name="Teodor R."/>
            <person name="Lu Y."/>
            <person name="Bowser T.A."/>
            <person name="Graham I.A."/>
            <person name="Ye K."/>
        </authorList>
    </citation>
    <scope>NUCLEOTIDE SEQUENCE [LARGE SCALE GENOMIC DNA]</scope>
    <source>
        <strain evidence="4">cv. HN1</strain>
        <tissue evidence="3">Leaves</tissue>
    </source>
</reference>
<gene>
    <name evidence="3" type="ORF">C5167_021206</name>
</gene>
<keyword evidence="4" id="KW-1185">Reference proteome</keyword>
<dbReference type="EMBL" id="CM010716">
    <property type="protein sequence ID" value="RZC52783.1"/>
    <property type="molecule type" value="Genomic_DNA"/>
</dbReference>
<feature type="transmembrane region" description="Helical" evidence="2">
    <location>
        <begin position="67"/>
        <end position="90"/>
    </location>
</feature>
<sequence>MEEQRAETTTLIETSEEKRSRERQNPPLPKAARVPHDILSRAPTETILDCKLVCKRWENLLQYGGSITSMICTLNASFNIYMLVIVYLMIGLRWT</sequence>
<dbReference type="InterPro" id="IPR036047">
    <property type="entry name" value="F-box-like_dom_sf"/>
</dbReference>
<name>A0A4Y7IV75_PAPSO</name>
<evidence type="ECO:0000313" key="4">
    <source>
        <dbReference type="Proteomes" id="UP000316621"/>
    </source>
</evidence>
<dbReference type="Proteomes" id="UP000316621">
    <property type="component" value="Chromosome 2"/>
</dbReference>
<keyword evidence="2" id="KW-0472">Membrane</keyword>
<keyword evidence="2" id="KW-1133">Transmembrane helix</keyword>
<evidence type="ECO:0008006" key="5">
    <source>
        <dbReference type="Google" id="ProtNLM"/>
    </source>
</evidence>
<keyword evidence="2" id="KW-0812">Transmembrane</keyword>
<evidence type="ECO:0000313" key="3">
    <source>
        <dbReference type="EMBL" id="RZC52783.1"/>
    </source>
</evidence>
<proteinExistence type="predicted"/>
<feature type="compositionally biased region" description="Basic and acidic residues" evidence="1">
    <location>
        <begin position="15"/>
        <end position="24"/>
    </location>
</feature>
<dbReference type="AlphaFoldDB" id="A0A4Y7IV75"/>
<protein>
    <recommendedName>
        <fullName evidence="5">F-box domain-containing protein</fullName>
    </recommendedName>
</protein>
<accession>A0A4Y7IV75</accession>
<dbReference type="SUPFAM" id="SSF81383">
    <property type="entry name" value="F-box domain"/>
    <property type="match status" value="1"/>
</dbReference>
<evidence type="ECO:0000256" key="1">
    <source>
        <dbReference type="SAM" id="MobiDB-lite"/>
    </source>
</evidence>
<feature type="region of interest" description="Disordered" evidence="1">
    <location>
        <begin position="1"/>
        <end position="35"/>
    </location>
</feature>
<evidence type="ECO:0000256" key="2">
    <source>
        <dbReference type="SAM" id="Phobius"/>
    </source>
</evidence>
<dbReference type="Gramene" id="RZC52783">
    <property type="protein sequence ID" value="RZC52783"/>
    <property type="gene ID" value="C5167_021206"/>
</dbReference>
<organism evidence="3 4">
    <name type="scientific">Papaver somniferum</name>
    <name type="common">Opium poppy</name>
    <dbReference type="NCBI Taxonomy" id="3469"/>
    <lineage>
        <taxon>Eukaryota</taxon>
        <taxon>Viridiplantae</taxon>
        <taxon>Streptophyta</taxon>
        <taxon>Embryophyta</taxon>
        <taxon>Tracheophyta</taxon>
        <taxon>Spermatophyta</taxon>
        <taxon>Magnoliopsida</taxon>
        <taxon>Ranunculales</taxon>
        <taxon>Papaveraceae</taxon>
        <taxon>Papaveroideae</taxon>
        <taxon>Papaver</taxon>
    </lineage>
</organism>